<proteinExistence type="predicted"/>
<dbReference type="Gene3D" id="1.20.5.340">
    <property type="match status" value="1"/>
</dbReference>
<dbReference type="Gene3D" id="1.20.5.170">
    <property type="match status" value="1"/>
</dbReference>
<dbReference type="GeneID" id="39848829"/>
<feature type="compositionally biased region" description="Acidic residues" evidence="2">
    <location>
        <begin position="121"/>
        <end position="134"/>
    </location>
</feature>
<dbReference type="RefSeq" id="WP_049992447.1">
    <property type="nucleotide sequence ID" value="NZ_CP031310.1"/>
</dbReference>
<feature type="coiled-coil region" evidence="1">
    <location>
        <begin position="358"/>
        <end position="416"/>
    </location>
</feature>
<dbReference type="KEGG" id="hsn:DV733_13170"/>
<reference evidence="3 4" key="1">
    <citation type="journal article" date="2019" name="Nat. Commun.">
        <title>A new type of DNA phosphorothioation-based antiviral system in archaea.</title>
        <authorList>
            <person name="Xiong L."/>
            <person name="Liu S."/>
            <person name="Chen S."/>
            <person name="Xiao Y."/>
            <person name="Zhu B."/>
            <person name="Gao Y."/>
            <person name="Zhang Y."/>
            <person name="Chen B."/>
            <person name="Luo J."/>
            <person name="Deng Z."/>
            <person name="Chen X."/>
            <person name="Wang L."/>
            <person name="Chen S."/>
        </authorList>
    </citation>
    <scope>NUCLEOTIDE SEQUENCE [LARGE SCALE GENOMIC DNA]</scope>
    <source>
        <strain evidence="3 4">CBA1105</strain>
    </source>
</reference>
<gene>
    <name evidence="3" type="ORF">DV733_13170</name>
</gene>
<dbReference type="AlphaFoldDB" id="A0A4D6HDQ4"/>
<dbReference type="EMBL" id="CP031310">
    <property type="protein sequence ID" value="QCC52119.1"/>
    <property type="molecule type" value="Genomic_DNA"/>
</dbReference>
<evidence type="ECO:0000256" key="1">
    <source>
        <dbReference type="SAM" id="Coils"/>
    </source>
</evidence>
<feature type="compositionally biased region" description="Acidic residues" evidence="2">
    <location>
        <begin position="170"/>
        <end position="184"/>
    </location>
</feature>
<sequence>MSDSQTYDPVTVSSDGVTVAKRFEADEFPVPAIAFRIESRRSETVTITLVDSVPEDVAVEDLGFHPEYGSEYWTIDDQTITFERDIEPESEYTTVYGIRSTGTDNVEQFLTEPTIEMVDPPLDEEEGDVLDDSSSDVVKDVIAGESDSVPGLDDEGDDEIETLNLKDPNAPEEEQGGDGGDGEDGGTQPSNVTTTLLAEIHHGAVDEDVVRALRSELSVNGASSSGGGGGATDARIQHLQNEVSDLSAYTEALEEFLADNGTGDQMIEDFRDRLASFENELDQIQSMAMENDEQMDSVQSEVSRVSGQVSDVEDTVTSMEGRVDNVEGTVDEVEGTVGNLDEQVDTLDSEVDSISGDVGEFEDDISSLESEVQSLRGDLEDIDDRIGDVGDIDDQIQNIESEIEDLKQWREQLSSVIGGGE</sequence>
<organism evidence="3 4">
    <name type="scientific">Halapricum salinum</name>
    <dbReference type="NCBI Taxonomy" id="1457250"/>
    <lineage>
        <taxon>Archaea</taxon>
        <taxon>Methanobacteriati</taxon>
        <taxon>Methanobacteriota</taxon>
        <taxon>Stenosarchaea group</taxon>
        <taxon>Halobacteria</taxon>
        <taxon>Halobacteriales</taxon>
        <taxon>Haloarculaceae</taxon>
        <taxon>Halapricum</taxon>
    </lineage>
</organism>
<evidence type="ECO:0008006" key="5">
    <source>
        <dbReference type="Google" id="ProtNLM"/>
    </source>
</evidence>
<protein>
    <recommendedName>
        <fullName evidence="5">t-SNARE coiled-coil homology domain-containing protein</fullName>
    </recommendedName>
</protein>
<dbReference type="STRING" id="1457250.GCA_000755225_01493"/>
<dbReference type="Proteomes" id="UP000296706">
    <property type="component" value="Chromosome"/>
</dbReference>
<feature type="compositionally biased region" description="Acidic residues" evidence="2">
    <location>
        <begin position="152"/>
        <end position="161"/>
    </location>
</feature>
<evidence type="ECO:0000313" key="3">
    <source>
        <dbReference type="EMBL" id="QCC52119.1"/>
    </source>
</evidence>
<dbReference type="OrthoDB" id="242713at2157"/>
<feature type="region of interest" description="Disordered" evidence="2">
    <location>
        <begin position="115"/>
        <end position="194"/>
    </location>
</feature>
<keyword evidence="1" id="KW-0175">Coiled coil</keyword>
<feature type="region of interest" description="Disordered" evidence="2">
    <location>
        <begin position="291"/>
        <end position="322"/>
    </location>
</feature>
<evidence type="ECO:0000313" key="4">
    <source>
        <dbReference type="Proteomes" id="UP000296706"/>
    </source>
</evidence>
<keyword evidence="4" id="KW-1185">Reference proteome</keyword>
<dbReference type="SUPFAM" id="SSF57997">
    <property type="entry name" value="Tropomyosin"/>
    <property type="match status" value="1"/>
</dbReference>
<feature type="compositionally biased region" description="Polar residues" evidence="2">
    <location>
        <begin position="296"/>
        <end position="309"/>
    </location>
</feature>
<evidence type="ECO:0000256" key="2">
    <source>
        <dbReference type="SAM" id="MobiDB-lite"/>
    </source>
</evidence>
<accession>A0A4D6HDQ4</accession>
<name>A0A4D6HDQ4_9EURY</name>